<dbReference type="HOGENOM" id="CLU_090028_0_1_1"/>
<proteinExistence type="predicted"/>
<dbReference type="Gene3D" id="2.20.70.10">
    <property type="match status" value="1"/>
</dbReference>
<dbReference type="PROSITE" id="PS01096">
    <property type="entry name" value="PPIC_PPIASE_1"/>
    <property type="match status" value="1"/>
</dbReference>
<evidence type="ECO:0000256" key="5">
    <source>
        <dbReference type="RuleBase" id="RU363014"/>
    </source>
</evidence>
<evidence type="ECO:0000256" key="1">
    <source>
        <dbReference type="ARBA" id="ARBA00000971"/>
    </source>
</evidence>
<dbReference type="FunFam" id="3.10.50.40:FF:000010">
    <property type="entry name" value="Peptidyl-prolyl cis-trans isomerase Pin1"/>
    <property type="match status" value="1"/>
</dbReference>
<dbReference type="CDD" id="cd00201">
    <property type="entry name" value="WW"/>
    <property type="match status" value="1"/>
</dbReference>
<keyword evidence="2 4" id="KW-0697">Rotamase</keyword>
<dbReference type="GeneTree" id="ENSGT00640000091578"/>
<dbReference type="InterPro" id="IPR046357">
    <property type="entry name" value="PPIase_dom_sf"/>
</dbReference>
<feature type="domain" description="WW" evidence="6">
    <location>
        <begin position="20"/>
        <end position="39"/>
    </location>
</feature>
<accession>S4R521</accession>
<dbReference type="GO" id="GO:0080090">
    <property type="term" value="P:regulation of primary metabolic process"/>
    <property type="evidence" value="ECO:0007669"/>
    <property type="project" value="UniProtKB-ARBA"/>
</dbReference>
<dbReference type="Gene3D" id="3.10.50.40">
    <property type="match status" value="1"/>
</dbReference>
<dbReference type="GO" id="GO:0005829">
    <property type="term" value="C:cytosol"/>
    <property type="evidence" value="ECO:0007669"/>
    <property type="project" value="TreeGrafter"/>
</dbReference>
<name>S4R521_PETMA</name>
<dbReference type="InterPro" id="IPR051370">
    <property type="entry name" value="PPIase_Pin1"/>
</dbReference>
<sequence length="157" mass="17377">LTSEARLVDASRGLSPCAAGRVYYFNHVTNSSQWERPEGGSRGDEPSQVRCSHLLVKHSGSRRPSSWREEHITRSKDEAVSILQEYIRQIRSGEVSFEELASKYSDCSSAKKGGDLGFFSRGQMQKPFEDASYAMAVGEMSGPVFTESGVHIIQRTG</sequence>
<dbReference type="GO" id="GO:0005634">
    <property type="term" value="C:nucleus"/>
    <property type="evidence" value="ECO:0007669"/>
    <property type="project" value="TreeGrafter"/>
</dbReference>
<feature type="domain" description="PpiC" evidence="7">
    <location>
        <begin position="46"/>
        <end position="157"/>
    </location>
</feature>
<evidence type="ECO:0000259" key="6">
    <source>
        <dbReference type="PROSITE" id="PS50020"/>
    </source>
</evidence>
<dbReference type="SUPFAM" id="SSF51045">
    <property type="entry name" value="WW domain"/>
    <property type="match status" value="1"/>
</dbReference>
<dbReference type="Ensembl" id="ENSPMAT00000000301.1">
    <property type="protein sequence ID" value="ENSPMAP00000000301.1"/>
    <property type="gene ID" value="ENSPMAG00000000270.1"/>
</dbReference>
<dbReference type="PANTHER" id="PTHR10657:SF4">
    <property type="entry name" value="PEPTIDYL-PROLYL CIS-TRANS ISOMERASE-RELATED"/>
    <property type="match status" value="1"/>
</dbReference>
<evidence type="ECO:0000256" key="2">
    <source>
        <dbReference type="ARBA" id="ARBA00023110"/>
    </source>
</evidence>
<organism evidence="8">
    <name type="scientific">Petromyzon marinus</name>
    <name type="common">Sea lamprey</name>
    <dbReference type="NCBI Taxonomy" id="7757"/>
    <lineage>
        <taxon>Eukaryota</taxon>
        <taxon>Metazoa</taxon>
        <taxon>Chordata</taxon>
        <taxon>Craniata</taxon>
        <taxon>Vertebrata</taxon>
        <taxon>Cyclostomata</taxon>
        <taxon>Hyperoartia</taxon>
        <taxon>Petromyzontiformes</taxon>
        <taxon>Petromyzontidae</taxon>
        <taxon>Petromyzon</taxon>
    </lineage>
</organism>
<evidence type="ECO:0000256" key="4">
    <source>
        <dbReference type="PROSITE-ProRule" id="PRU00278"/>
    </source>
</evidence>
<protein>
    <recommendedName>
        <fullName evidence="5">Peptidyl-prolyl cis-trans isomerase</fullName>
        <ecNumber evidence="5">5.2.1.8</ecNumber>
    </recommendedName>
</protein>
<dbReference type="PROSITE" id="PS50020">
    <property type="entry name" value="WW_DOMAIN_2"/>
    <property type="match status" value="1"/>
</dbReference>
<dbReference type="Pfam" id="PF00397">
    <property type="entry name" value="WW"/>
    <property type="match status" value="1"/>
</dbReference>
<dbReference type="GO" id="GO:0060255">
    <property type="term" value="P:regulation of macromolecule metabolic process"/>
    <property type="evidence" value="ECO:0007669"/>
    <property type="project" value="UniProtKB-ARBA"/>
</dbReference>
<dbReference type="InterPro" id="IPR023058">
    <property type="entry name" value="PPIase_PpiC_CS"/>
</dbReference>
<dbReference type="Pfam" id="PF00639">
    <property type="entry name" value="Rotamase"/>
    <property type="match status" value="1"/>
</dbReference>
<dbReference type="AlphaFoldDB" id="S4R521"/>
<dbReference type="OMA" id="DEVQCLH"/>
<reference evidence="8" key="2">
    <citation type="submission" date="2025-09" db="UniProtKB">
        <authorList>
            <consortium name="Ensembl"/>
        </authorList>
    </citation>
    <scope>IDENTIFICATION</scope>
</reference>
<dbReference type="InterPro" id="IPR036020">
    <property type="entry name" value="WW_dom_sf"/>
</dbReference>
<comment type="catalytic activity">
    <reaction evidence="1 5">
        <text>[protein]-peptidylproline (omega=180) = [protein]-peptidylproline (omega=0)</text>
        <dbReference type="Rhea" id="RHEA:16237"/>
        <dbReference type="Rhea" id="RHEA-COMP:10747"/>
        <dbReference type="Rhea" id="RHEA-COMP:10748"/>
        <dbReference type="ChEBI" id="CHEBI:83833"/>
        <dbReference type="ChEBI" id="CHEBI:83834"/>
        <dbReference type="EC" id="5.2.1.8"/>
    </reaction>
</comment>
<dbReference type="InterPro" id="IPR000297">
    <property type="entry name" value="PPIase_PpiC"/>
</dbReference>
<evidence type="ECO:0000256" key="3">
    <source>
        <dbReference type="ARBA" id="ARBA00023235"/>
    </source>
</evidence>
<evidence type="ECO:0000313" key="8">
    <source>
        <dbReference type="Ensembl" id="ENSPMAP00000000301.1"/>
    </source>
</evidence>
<dbReference type="EC" id="5.2.1.8" evidence="5"/>
<dbReference type="PROSITE" id="PS50198">
    <property type="entry name" value="PPIC_PPIASE_2"/>
    <property type="match status" value="1"/>
</dbReference>
<dbReference type="InterPro" id="IPR001202">
    <property type="entry name" value="WW_dom"/>
</dbReference>
<evidence type="ECO:0000259" key="7">
    <source>
        <dbReference type="PROSITE" id="PS50198"/>
    </source>
</evidence>
<keyword evidence="3 4" id="KW-0413">Isomerase</keyword>
<dbReference type="PANTHER" id="PTHR10657">
    <property type="entry name" value="PEPTIDYL-PROLYL CIS-TRANS ISOMERASE"/>
    <property type="match status" value="1"/>
</dbReference>
<dbReference type="SUPFAM" id="SSF54534">
    <property type="entry name" value="FKBP-like"/>
    <property type="match status" value="1"/>
</dbReference>
<dbReference type="STRING" id="7757.ENSPMAP00000000301"/>
<dbReference type="GO" id="GO:0003755">
    <property type="term" value="F:peptidyl-prolyl cis-trans isomerase activity"/>
    <property type="evidence" value="ECO:0007669"/>
    <property type="project" value="UniProtKB-UniRule"/>
</dbReference>
<reference evidence="8" key="1">
    <citation type="submission" date="2025-08" db="UniProtKB">
        <authorList>
            <consortium name="Ensembl"/>
        </authorList>
    </citation>
    <scope>IDENTIFICATION</scope>
</reference>